<reference evidence="2" key="2">
    <citation type="submission" date="2022-01" db="EMBL/GenBank/DDBJ databases">
        <authorList>
            <person name="Yamashiro T."/>
            <person name="Shiraishi A."/>
            <person name="Satake H."/>
            <person name="Nakayama K."/>
        </authorList>
    </citation>
    <scope>NUCLEOTIDE SEQUENCE</scope>
</reference>
<reference evidence="2" key="1">
    <citation type="journal article" date="2022" name="Int. J. Mol. Sci.">
        <title>Draft Genome of Tanacetum Coccineum: Genomic Comparison of Closely Related Tanacetum-Family Plants.</title>
        <authorList>
            <person name="Yamashiro T."/>
            <person name="Shiraishi A."/>
            <person name="Nakayama K."/>
            <person name="Satake H."/>
        </authorList>
    </citation>
    <scope>NUCLEOTIDE SEQUENCE</scope>
</reference>
<comment type="caution">
    <text evidence="2">The sequence shown here is derived from an EMBL/GenBank/DDBJ whole genome shotgun (WGS) entry which is preliminary data.</text>
</comment>
<evidence type="ECO:0000313" key="2">
    <source>
        <dbReference type="EMBL" id="GJT31907.1"/>
    </source>
</evidence>
<sequence>MFINSRVYLNDEYVVMTRNYFLRYTQLDIPEFHDTLVQFMEYVKSSIDKRALHKREYDSRVNEIQMQITKEKVDTSKALDDNYDEELMAENAEQCHDIRPLPAKLTDSQITELSNQSLESKNICLKKIVAQFQKYFEKLEAHCINLELQRENNVLKSGQQSQFLKEANIKLEHKVAKLLKENETLKKHYKEQIDSIKIRRAKTTKHTTSLIAKMMNSKLNFRKKVCNCNIKNELRKLTSNSVNTKFVKPSILGKSVLQPNRNQSVARQPTTFKSERPRISKQRFASQVDVDNDLTKPVTTHYFPKGKESACAKPYHMIAPSSSRYSSNDMIHNHYLEEAKKRTQESGTLNLSAGTSFNPKKEGLRFKPRSSLSMTFEYISSSLSPQCQMTSDHNSLELGFHNHNNDPYSSKLVLKVVPSAVKKATSKQELELLFHYHITMLRSTL</sequence>
<dbReference type="Proteomes" id="UP001151760">
    <property type="component" value="Unassembled WGS sequence"/>
</dbReference>
<keyword evidence="3" id="KW-1185">Reference proteome</keyword>
<evidence type="ECO:0000256" key="1">
    <source>
        <dbReference type="SAM" id="Coils"/>
    </source>
</evidence>
<name>A0ABQ5D0L2_9ASTR</name>
<evidence type="ECO:0000313" key="3">
    <source>
        <dbReference type="Proteomes" id="UP001151760"/>
    </source>
</evidence>
<protein>
    <submittedName>
        <fullName evidence="2">Uncharacterized protein</fullName>
    </submittedName>
</protein>
<accession>A0ABQ5D0L2</accession>
<proteinExistence type="predicted"/>
<gene>
    <name evidence="2" type="ORF">Tco_0922326</name>
</gene>
<organism evidence="2 3">
    <name type="scientific">Tanacetum coccineum</name>
    <dbReference type="NCBI Taxonomy" id="301880"/>
    <lineage>
        <taxon>Eukaryota</taxon>
        <taxon>Viridiplantae</taxon>
        <taxon>Streptophyta</taxon>
        <taxon>Embryophyta</taxon>
        <taxon>Tracheophyta</taxon>
        <taxon>Spermatophyta</taxon>
        <taxon>Magnoliopsida</taxon>
        <taxon>eudicotyledons</taxon>
        <taxon>Gunneridae</taxon>
        <taxon>Pentapetalae</taxon>
        <taxon>asterids</taxon>
        <taxon>campanulids</taxon>
        <taxon>Asterales</taxon>
        <taxon>Asteraceae</taxon>
        <taxon>Asteroideae</taxon>
        <taxon>Anthemideae</taxon>
        <taxon>Anthemidinae</taxon>
        <taxon>Tanacetum</taxon>
    </lineage>
</organism>
<feature type="coiled-coil region" evidence="1">
    <location>
        <begin position="161"/>
        <end position="188"/>
    </location>
</feature>
<keyword evidence="1" id="KW-0175">Coiled coil</keyword>
<dbReference type="EMBL" id="BQNB010014747">
    <property type="protein sequence ID" value="GJT31907.1"/>
    <property type="molecule type" value="Genomic_DNA"/>
</dbReference>